<evidence type="ECO:0000256" key="7">
    <source>
        <dbReference type="ARBA" id="ARBA00022989"/>
    </source>
</evidence>
<feature type="transmembrane region" description="Helical" evidence="9">
    <location>
        <begin position="41"/>
        <end position="60"/>
    </location>
</feature>
<evidence type="ECO:0000256" key="6">
    <source>
        <dbReference type="ARBA" id="ARBA00022692"/>
    </source>
</evidence>
<evidence type="ECO:0000256" key="1">
    <source>
        <dbReference type="ARBA" id="ARBA00004651"/>
    </source>
</evidence>
<keyword evidence="8 9" id="KW-0472">Membrane</keyword>
<comment type="subcellular location">
    <subcellularLocation>
        <location evidence="1">Cell membrane</location>
        <topology evidence="1">Multi-pass membrane protein</topology>
    </subcellularLocation>
</comment>
<feature type="transmembrane region" description="Helical" evidence="9">
    <location>
        <begin position="241"/>
        <end position="264"/>
    </location>
</feature>
<evidence type="ECO:0000256" key="5">
    <source>
        <dbReference type="ARBA" id="ARBA00022597"/>
    </source>
</evidence>
<dbReference type="PROSITE" id="PS50850">
    <property type="entry name" value="MFS"/>
    <property type="match status" value="1"/>
</dbReference>
<evidence type="ECO:0000259" key="10">
    <source>
        <dbReference type="PROSITE" id="PS50850"/>
    </source>
</evidence>
<keyword evidence="5" id="KW-0762">Sugar transport</keyword>
<keyword evidence="4" id="KW-1003">Cell membrane</keyword>
<keyword evidence="3" id="KW-0813">Transport</keyword>
<gene>
    <name evidence="11" type="ORF">F9817_01860</name>
</gene>
<accession>A0A7X4LHB0</accession>
<dbReference type="SUPFAM" id="SSF103473">
    <property type="entry name" value="MFS general substrate transporter"/>
    <property type="match status" value="1"/>
</dbReference>
<dbReference type="PANTHER" id="PTHR23535">
    <property type="entry name" value="SUGAR EFFLUX TRANSPORTER A-RELATED"/>
    <property type="match status" value="1"/>
</dbReference>
<feature type="domain" description="Major facilitator superfamily (MFS) profile" evidence="10">
    <location>
        <begin position="207"/>
        <end position="395"/>
    </location>
</feature>
<dbReference type="Pfam" id="PF07690">
    <property type="entry name" value="MFS_1"/>
    <property type="match status" value="1"/>
</dbReference>
<feature type="transmembrane region" description="Helical" evidence="9">
    <location>
        <begin position="331"/>
        <end position="356"/>
    </location>
</feature>
<feature type="transmembrane region" description="Helical" evidence="9">
    <location>
        <begin position="362"/>
        <end position="379"/>
    </location>
</feature>
<comment type="similarity">
    <text evidence="2">Belongs to the major facilitator superfamily. Set transporter family.</text>
</comment>
<dbReference type="AlphaFoldDB" id="A0A7X4LHB0"/>
<feature type="transmembrane region" description="Helical" evidence="9">
    <location>
        <begin position="96"/>
        <end position="118"/>
    </location>
</feature>
<organism evidence="11 12">
    <name type="scientific">Vibrio eleionomae</name>
    <dbReference type="NCBI Taxonomy" id="2653505"/>
    <lineage>
        <taxon>Bacteria</taxon>
        <taxon>Pseudomonadati</taxon>
        <taxon>Pseudomonadota</taxon>
        <taxon>Gammaproteobacteria</taxon>
        <taxon>Vibrionales</taxon>
        <taxon>Vibrionaceae</taxon>
        <taxon>Vibrio</taxon>
    </lineage>
</organism>
<evidence type="ECO:0000313" key="12">
    <source>
        <dbReference type="Proteomes" id="UP000462621"/>
    </source>
</evidence>
<feature type="transmembrane region" description="Helical" evidence="9">
    <location>
        <begin position="7"/>
        <end position="29"/>
    </location>
</feature>
<proteinExistence type="inferred from homology"/>
<dbReference type="PANTHER" id="PTHR23535:SF2">
    <property type="entry name" value="SUGAR EFFLUX TRANSPORTER A-RELATED"/>
    <property type="match status" value="1"/>
</dbReference>
<comment type="caution">
    <text evidence="11">The sequence shown here is derived from an EMBL/GenBank/DDBJ whole genome shotgun (WGS) entry which is preliminary data.</text>
</comment>
<dbReference type="Proteomes" id="UP000462621">
    <property type="component" value="Unassembled WGS sequence"/>
</dbReference>
<evidence type="ECO:0000256" key="2">
    <source>
        <dbReference type="ARBA" id="ARBA00006523"/>
    </source>
</evidence>
<evidence type="ECO:0000256" key="9">
    <source>
        <dbReference type="SAM" id="Phobius"/>
    </source>
</evidence>
<dbReference type="InterPro" id="IPR036259">
    <property type="entry name" value="MFS_trans_sf"/>
</dbReference>
<evidence type="ECO:0000313" key="11">
    <source>
        <dbReference type="EMBL" id="MZI91948.1"/>
    </source>
</evidence>
<feature type="transmembrane region" description="Helical" evidence="9">
    <location>
        <begin position="164"/>
        <end position="182"/>
    </location>
</feature>
<dbReference type="GO" id="GO:0022857">
    <property type="term" value="F:transmembrane transporter activity"/>
    <property type="evidence" value="ECO:0007669"/>
    <property type="project" value="InterPro"/>
</dbReference>
<evidence type="ECO:0000256" key="8">
    <source>
        <dbReference type="ARBA" id="ARBA00023136"/>
    </source>
</evidence>
<dbReference type="Gene3D" id="1.20.1250.20">
    <property type="entry name" value="MFS general substrate transporter like domains"/>
    <property type="match status" value="2"/>
</dbReference>
<dbReference type="GO" id="GO:0005886">
    <property type="term" value="C:plasma membrane"/>
    <property type="evidence" value="ECO:0007669"/>
    <property type="project" value="UniProtKB-SubCell"/>
</dbReference>
<feature type="transmembrane region" description="Helical" evidence="9">
    <location>
        <begin position="276"/>
        <end position="292"/>
    </location>
</feature>
<dbReference type="EMBL" id="WEKT01000002">
    <property type="protein sequence ID" value="MZI91948.1"/>
    <property type="molecule type" value="Genomic_DNA"/>
</dbReference>
<reference evidence="11 12" key="1">
    <citation type="submission" date="2019-10" db="EMBL/GenBank/DDBJ databases">
        <title>Vibrio sp. nov. isolated from a shrimp pond.</title>
        <authorList>
            <person name="Gomez-Gil B."/>
            <person name="Enciso-Ibarra J."/>
            <person name="Enciso-Ibarra K."/>
            <person name="Bolan-Mejia C."/>
        </authorList>
    </citation>
    <scope>NUCLEOTIDE SEQUENCE [LARGE SCALE GENOMIC DNA]</scope>
    <source>
        <strain evidence="11 12">CAIM 722</strain>
    </source>
</reference>
<evidence type="ECO:0000256" key="3">
    <source>
        <dbReference type="ARBA" id="ARBA00022448"/>
    </source>
</evidence>
<protein>
    <submittedName>
        <fullName evidence="11">MFS transporter</fullName>
    </submittedName>
</protein>
<feature type="transmembrane region" description="Helical" evidence="9">
    <location>
        <begin position="203"/>
        <end position="221"/>
    </location>
</feature>
<keyword evidence="6 9" id="KW-0812">Transmembrane</keyword>
<dbReference type="InterPro" id="IPR011701">
    <property type="entry name" value="MFS"/>
</dbReference>
<dbReference type="RefSeq" id="WP_161153260.1">
    <property type="nucleotide sequence ID" value="NZ_WEKT01000002.1"/>
</dbReference>
<dbReference type="InterPro" id="IPR020846">
    <property type="entry name" value="MFS_dom"/>
</dbReference>
<evidence type="ECO:0000256" key="4">
    <source>
        <dbReference type="ARBA" id="ARBA00022475"/>
    </source>
</evidence>
<feature type="transmembrane region" description="Helical" evidence="9">
    <location>
        <begin position="139"/>
        <end position="158"/>
    </location>
</feature>
<feature type="transmembrane region" description="Helical" evidence="9">
    <location>
        <begin position="72"/>
        <end position="90"/>
    </location>
</feature>
<name>A0A7X4LHB0_9VIBR</name>
<keyword evidence="7 9" id="KW-1133">Transmembrane helix</keyword>
<feature type="transmembrane region" description="Helical" evidence="9">
    <location>
        <begin position="298"/>
        <end position="319"/>
    </location>
</feature>
<keyword evidence="12" id="KW-1185">Reference proteome</keyword>
<dbReference type="CDD" id="cd17471">
    <property type="entry name" value="MFS_Set"/>
    <property type="match status" value="1"/>
</dbReference>
<sequence length="395" mass="42979">MKSQTTVLFCTNGLTALAFALILPVMSLYLVNGLHVEPGLIGVYTVITSGMTVLFSQKITGLIDKGVSAKRLVIFSLLGIVGASAGFALSKNFWHVLIVGCLIMPLASSSIPVILTIIRRYADSTGKSSTKLNSQMRSSVSLLWVVGPPIAFFSVDRLGFRSNFYLSAVVALAVIGLVALQLKEPKAPDIDPLDKDKKLAPPLPREVWFLGAIMMLANMANSTYVGSMPLFLTRNMGLSTAYPGILLGMTAAVEIPVMLLAASWSQRYGKLPMMRLGYVFGMLFYVGMYFTDHLAVCIALQLLNGLFFGIFVGLGVTIVQDYAPKTIGKASAFYTNSMLLGTMLGTSAMGVIAQYFGFKAPLFLSLFMLFLSMLGLWLFEKKVEHRRPTFAERHG</sequence>